<gene>
    <name evidence="7" type="ORF">PCOR1329_LOCUS33566</name>
</gene>
<evidence type="ECO:0000313" key="8">
    <source>
        <dbReference type="Proteomes" id="UP001189429"/>
    </source>
</evidence>
<evidence type="ECO:0000256" key="3">
    <source>
        <dbReference type="ARBA" id="ARBA00022833"/>
    </source>
</evidence>
<feature type="region of interest" description="Disordered" evidence="5">
    <location>
        <begin position="198"/>
        <end position="230"/>
    </location>
</feature>
<evidence type="ECO:0000256" key="5">
    <source>
        <dbReference type="SAM" id="MobiDB-lite"/>
    </source>
</evidence>
<evidence type="ECO:0000259" key="6">
    <source>
        <dbReference type="PROSITE" id="PS50865"/>
    </source>
</evidence>
<evidence type="ECO:0000256" key="4">
    <source>
        <dbReference type="PROSITE-ProRule" id="PRU00134"/>
    </source>
</evidence>
<dbReference type="PROSITE" id="PS01360">
    <property type="entry name" value="ZF_MYND_1"/>
    <property type="match status" value="1"/>
</dbReference>
<feature type="domain" description="MYND-type" evidence="6">
    <location>
        <begin position="10"/>
        <end position="47"/>
    </location>
</feature>
<evidence type="ECO:0000256" key="2">
    <source>
        <dbReference type="ARBA" id="ARBA00022771"/>
    </source>
</evidence>
<dbReference type="SUPFAM" id="SSF144232">
    <property type="entry name" value="HIT/MYND zinc finger-like"/>
    <property type="match status" value="1"/>
</dbReference>
<evidence type="ECO:0000313" key="7">
    <source>
        <dbReference type="EMBL" id="CAK0837355.1"/>
    </source>
</evidence>
<reference evidence="7" key="1">
    <citation type="submission" date="2023-10" db="EMBL/GenBank/DDBJ databases">
        <authorList>
            <person name="Chen Y."/>
            <person name="Shah S."/>
            <person name="Dougan E. K."/>
            <person name="Thang M."/>
            <person name="Chan C."/>
        </authorList>
    </citation>
    <scope>NUCLEOTIDE SEQUENCE [LARGE SCALE GENOMIC DNA]</scope>
</reference>
<sequence>MGPEELTQRCLACGRERPPARCARCLRAWFCGPECQRAAWRAHKADCRLQSAGAPGPAGTPAPPSEAAWRPLLPRLPPVARAQRSAARALAWERGADAVRRLLQEGPARAPGGATPEARAMELCQAGRYLDALGEALLCQVGDDATDTPRVRQLAEMLWERQGFEPIPPERHKYSLLHAAPPRGSTEAQAPAPARMIPFSAEQDEAGSGGRSADTWAGGMWPRSQGGAAP</sequence>
<proteinExistence type="predicted"/>
<protein>
    <recommendedName>
        <fullName evidence="6">MYND-type domain-containing protein</fullName>
    </recommendedName>
</protein>
<keyword evidence="3" id="KW-0862">Zinc</keyword>
<dbReference type="PROSITE" id="PS50865">
    <property type="entry name" value="ZF_MYND_2"/>
    <property type="match status" value="1"/>
</dbReference>
<dbReference type="InterPro" id="IPR002893">
    <property type="entry name" value="Znf_MYND"/>
</dbReference>
<dbReference type="Pfam" id="PF01753">
    <property type="entry name" value="zf-MYND"/>
    <property type="match status" value="1"/>
</dbReference>
<keyword evidence="1" id="KW-0479">Metal-binding</keyword>
<accession>A0ABN9SXP7</accession>
<dbReference type="Gene3D" id="6.10.140.2220">
    <property type="match status" value="1"/>
</dbReference>
<keyword evidence="8" id="KW-1185">Reference proteome</keyword>
<name>A0ABN9SXP7_9DINO</name>
<organism evidence="7 8">
    <name type="scientific">Prorocentrum cordatum</name>
    <dbReference type="NCBI Taxonomy" id="2364126"/>
    <lineage>
        <taxon>Eukaryota</taxon>
        <taxon>Sar</taxon>
        <taxon>Alveolata</taxon>
        <taxon>Dinophyceae</taxon>
        <taxon>Prorocentrales</taxon>
        <taxon>Prorocentraceae</taxon>
        <taxon>Prorocentrum</taxon>
    </lineage>
</organism>
<dbReference type="Proteomes" id="UP001189429">
    <property type="component" value="Unassembled WGS sequence"/>
</dbReference>
<keyword evidence="2 4" id="KW-0863">Zinc-finger</keyword>
<dbReference type="EMBL" id="CAUYUJ010014146">
    <property type="protein sequence ID" value="CAK0837355.1"/>
    <property type="molecule type" value="Genomic_DNA"/>
</dbReference>
<evidence type="ECO:0000256" key="1">
    <source>
        <dbReference type="ARBA" id="ARBA00022723"/>
    </source>
</evidence>
<comment type="caution">
    <text evidence="7">The sequence shown here is derived from an EMBL/GenBank/DDBJ whole genome shotgun (WGS) entry which is preliminary data.</text>
</comment>